<name>A0A9N9XKV4_PHYSR</name>
<keyword evidence="5 6" id="KW-0472">Membrane</keyword>
<evidence type="ECO:0000256" key="4">
    <source>
        <dbReference type="ARBA" id="ARBA00022989"/>
    </source>
</evidence>
<keyword evidence="2 6" id="KW-1003">Cell membrane</keyword>
<accession>A0A9N9XKV4</accession>
<sequence>MFNEVLFVIVCRVAIIWNHQMYMNFQQSISNMEQCLNFTDFSVKKGNVLSMLSRMILIHLLFFGIHIRELVIKLQNGDLEILLYNLYHVVTLYHQTIILQIITITNCFLFTRYKFLRTQLHSIIQSEKPNAIGLKFRKKPKLKEAFILFKQISKVSLNMSKTFGLHVFLASSSTVIISLNCIVFLIFVDDNKDLFIYLTHTLIYLISYVIVVLRSEDVESESRKIIRFCYENQESLSGNHLEFELMRFADICNHLAPNFSAAGFFTFNKSVLSAVFSSILAYLITIIQLDIALRKP</sequence>
<comment type="similarity">
    <text evidence="6">Belongs to the insect chemoreceptor superfamily. Gustatory receptor (GR) family.</text>
</comment>
<dbReference type="InterPro" id="IPR013604">
    <property type="entry name" value="7TM_chemorcpt"/>
</dbReference>
<keyword evidence="6" id="KW-0675">Receptor</keyword>
<reference evidence="7" key="1">
    <citation type="submission" date="2022-01" db="EMBL/GenBank/DDBJ databases">
        <authorList>
            <person name="King R."/>
        </authorList>
    </citation>
    <scope>NUCLEOTIDE SEQUENCE</scope>
</reference>
<evidence type="ECO:0000256" key="3">
    <source>
        <dbReference type="ARBA" id="ARBA00022692"/>
    </source>
</evidence>
<dbReference type="GO" id="GO:0005886">
    <property type="term" value="C:plasma membrane"/>
    <property type="evidence" value="ECO:0007669"/>
    <property type="project" value="UniProtKB-SubCell"/>
</dbReference>
<evidence type="ECO:0000256" key="1">
    <source>
        <dbReference type="ARBA" id="ARBA00004651"/>
    </source>
</evidence>
<keyword evidence="4 6" id="KW-1133">Transmembrane helix</keyword>
<dbReference type="GO" id="GO:0050909">
    <property type="term" value="P:sensory perception of taste"/>
    <property type="evidence" value="ECO:0007669"/>
    <property type="project" value="InterPro"/>
</dbReference>
<comment type="caution">
    <text evidence="6">Lacks conserved residue(s) required for the propagation of feature annotation.</text>
</comment>
<organism evidence="7 8">
    <name type="scientific">Phyllotreta striolata</name>
    <name type="common">Striped flea beetle</name>
    <name type="synonym">Crioceris striolata</name>
    <dbReference type="NCBI Taxonomy" id="444603"/>
    <lineage>
        <taxon>Eukaryota</taxon>
        <taxon>Metazoa</taxon>
        <taxon>Ecdysozoa</taxon>
        <taxon>Arthropoda</taxon>
        <taxon>Hexapoda</taxon>
        <taxon>Insecta</taxon>
        <taxon>Pterygota</taxon>
        <taxon>Neoptera</taxon>
        <taxon>Endopterygota</taxon>
        <taxon>Coleoptera</taxon>
        <taxon>Polyphaga</taxon>
        <taxon>Cucujiformia</taxon>
        <taxon>Chrysomeloidea</taxon>
        <taxon>Chrysomelidae</taxon>
        <taxon>Galerucinae</taxon>
        <taxon>Alticini</taxon>
        <taxon>Phyllotreta</taxon>
    </lineage>
</organism>
<evidence type="ECO:0000313" key="7">
    <source>
        <dbReference type="EMBL" id="CAG9857844.1"/>
    </source>
</evidence>
<dbReference type="Proteomes" id="UP001153712">
    <property type="component" value="Chromosome 15"/>
</dbReference>
<protein>
    <recommendedName>
        <fullName evidence="6">Gustatory receptor</fullName>
    </recommendedName>
</protein>
<evidence type="ECO:0000256" key="6">
    <source>
        <dbReference type="RuleBase" id="RU363108"/>
    </source>
</evidence>
<dbReference type="AlphaFoldDB" id="A0A9N9XKV4"/>
<feature type="transmembrane region" description="Helical" evidence="6">
    <location>
        <begin position="163"/>
        <end position="188"/>
    </location>
</feature>
<feature type="transmembrane region" description="Helical" evidence="6">
    <location>
        <begin position="271"/>
        <end position="293"/>
    </location>
</feature>
<feature type="transmembrane region" description="Helical" evidence="6">
    <location>
        <begin position="46"/>
        <end position="67"/>
    </location>
</feature>
<dbReference type="Pfam" id="PF08395">
    <property type="entry name" value="7tm_7"/>
    <property type="match status" value="1"/>
</dbReference>
<keyword evidence="3 6" id="KW-0812">Transmembrane</keyword>
<gene>
    <name evidence="7" type="ORF">PHYEVI_LOCUS4242</name>
</gene>
<feature type="transmembrane region" description="Helical" evidence="6">
    <location>
        <begin position="194"/>
        <end position="213"/>
    </location>
</feature>
<comment type="function">
    <text evidence="6">Gustatory receptor which mediates acceptance or avoidance behavior, depending on its substrates.</text>
</comment>
<dbReference type="GO" id="GO:0007165">
    <property type="term" value="P:signal transduction"/>
    <property type="evidence" value="ECO:0007669"/>
    <property type="project" value="UniProtKB-KW"/>
</dbReference>
<evidence type="ECO:0000313" key="8">
    <source>
        <dbReference type="Proteomes" id="UP001153712"/>
    </source>
</evidence>
<proteinExistence type="inferred from homology"/>
<feature type="transmembrane region" description="Helical" evidence="6">
    <location>
        <begin position="87"/>
        <end position="110"/>
    </location>
</feature>
<dbReference type="OrthoDB" id="5795306at2759"/>
<dbReference type="EMBL" id="OU900108">
    <property type="protein sequence ID" value="CAG9857844.1"/>
    <property type="molecule type" value="Genomic_DNA"/>
</dbReference>
<keyword evidence="8" id="KW-1185">Reference proteome</keyword>
<evidence type="ECO:0000256" key="5">
    <source>
        <dbReference type="ARBA" id="ARBA00023136"/>
    </source>
</evidence>
<keyword evidence="6" id="KW-0807">Transducer</keyword>
<evidence type="ECO:0000256" key="2">
    <source>
        <dbReference type="ARBA" id="ARBA00022475"/>
    </source>
</evidence>
<comment type="subcellular location">
    <subcellularLocation>
        <location evidence="1 6">Cell membrane</location>
        <topology evidence="1 6">Multi-pass membrane protein</topology>
    </subcellularLocation>
</comment>